<dbReference type="GO" id="GO:0034067">
    <property type="term" value="P:protein localization to Golgi apparatus"/>
    <property type="evidence" value="ECO:0007669"/>
    <property type="project" value="TreeGrafter"/>
</dbReference>
<keyword evidence="4 11" id="KW-0812">Transmembrane</keyword>
<dbReference type="Pfam" id="PF09439">
    <property type="entry name" value="SRPRB"/>
    <property type="match status" value="1"/>
</dbReference>
<dbReference type="EMBL" id="LR790716">
    <property type="protein sequence ID" value="CAB3266578.1"/>
    <property type="molecule type" value="mRNA"/>
</dbReference>
<organism evidence="12">
    <name type="scientific">Phallusia mammillata</name>
    <dbReference type="NCBI Taxonomy" id="59560"/>
    <lineage>
        <taxon>Eukaryota</taxon>
        <taxon>Metazoa</taxon>
        <taxon>Chordata</taxon>
        <taxon>Tunicata</taxon>
        <taxon>Ascidiacea</taxon>
        <taxon>Phlebobranchia</taxon>
        <taxon>Ascidiidae</taxon>
        <taxon>Phallusia</taxon>
    </lineage>
</organism>
<comment type="similarity">
    <text evidence="2">Belongs to the SRP receptor beta subunit family.</text>
</comment>
<dbReference type="AlphaFoldDB" id="A0A6F9DU74"/>
<evidence type="ECO:0000256" key="11">
    <source>
        <dbReference type="SAM" id="Phobius"/>
    </source>
</evidence>
<evidence type="ECO:0000313" key="12">
    <source>
        <dbReference type="EMBL" id="CAB3266578.1"/>
    </source>
</evidence>
<evidence type="ECO:0000256" key="5">
    <source>
        <dbReference type="ARBA" id="ARBA00022741"/>
    </source>
</evidence>
<keyword evidence="6" id="KW-0256">Endoplasmic reticulum</keyword>
<evidence type="ECO:0000256" key="4">
    <source>
        <dbReference type="ARBA" id="ARBA00022692"/>
    </source>
</evidence>
<dbReference type="GO" id="GO:0005794">
    <property type="term" value="C:Golgi apparatus"/>
    <property type="evidence" value="ECO:0007669"/>
    <property type="project" value="TreeGrafter"/>
</dbReference>
<keyword evidence="9 11" id="KW-0472">Membrane</keyword>
<evidence type="ECO:0000256" key="1">
    <source>
        <dbReference type="ARBA" id="ARBA00004389"/>
    </source>
</evidence>
<dbReference type="GO" id="GO:0005789">
    <property type="term" value="C:endoplasmic reticulum membrane"/>
    <property type="evidence" value="ECO:0007669"/>
    <property type="project" value="UniProtKB-SubCell"/>
</dbReference>
<dbReference type="GO" id="GO:0043001">
    <property type="term" value="P:Golgi to plasma membrane protein transport"/>
    <property type="evidence" value="ECO:0007669"/>
    <property type="project" value="TreeGrafter"/>
</dbReference>
<evidence type="ECO:0000256" key="6">
    <source>
        <dbReference type="ARBA" id="ARBA00022824"/>
    </source>
</evidence>
<evidence type="ECO:0000256" key="8">
    <source>
        <dbReference type="ARBA" id="ARBA00023134"/>
    </source>
</evidence>
<dbReference type="Gene3D" id="3.40.50.300">
    <property type="entry name" value="P-loop containing nucleotide triphosphate hydrolases"/>
    <property type="match status" value="1"/>
</dbReference>
<keyword evidence="7 11" id="KW-1133">Transmembrane helix</keyword>
<gene>
    <name evidence="12" type="primary">Srprb</name>
</gene>
<dbReference type="InterPro" id="IPR024156">
    <property type="entry name" value="Small_GTPase_ARF"/>
</dbReference>
<evidence type="ECO:0000256" key="9">
    <source>
        <dbReference type="ARBA" id="ARBA00023136"/>
    </source>
</evidence>
<accession>A0A6F9DU74</accession>
<dbReference type="PANTHER" id="PTHR45909">
    <property type="entry name" value="ADP-RIBOSYLATION FACTOR-RELATED PROTEIN 1"/>
    <property type="match status" value="1"/>
</dbReference>
<dbReference type="SUPFAM" id="SSF52540">
    <property type="entry name" value="P-loop containing nucleoside triphosphate hydrolases"/>
    <property type="match status" value="1"/>
</dbReference>
<proteinExistence type="evidence at transcript level"/>
<dbReference type="GO" id="GO:0006886">
    <property type="term" value="P:intracellular protein transport"/>
    <property type="evidence" value="ECO:0007669"/>
    <property type="project" value="TreeGrafter"/>
</dbReference>
<reference evidence="12" key="1">
    <citation type="submission" date="2020-04" db="EMBL/GenBank/DDBJ databases">
        <authorList>
            <person name="Neveu A P."/>
        </authorList>
    </citation>
    <scope>NUCLEOTIDE SEQUENCE</scope>
    <source>
        <tissue evidence="12">Whole embryo</tissue>
    </source>
</reference>
<sequence length="265" mass="29626">MERSCCELKLEMATSMKYYQEILRSFGIDENLLPIFVAVVVIILSAVIWRLVSGGKSRKSAVLLLGISQCGKSQLFSFLTSGLVKDTQISLKENEAPYIPNEKKKTILTMVDIPGQESIRSRFFDNHKSNALGILFVIDSEAFQKTIKDVAEFLFQILTDKTVHKSAPTLCIACNKQDLLMAKSKRVIQAQLEKELNTVRKTQSAALTSTSGGGNESVFLGEKGKDFQFQQLTKFKVQFIECNVKAGEEREINVDEVTSWIVSLV</sequence>
<evidence type="ECO:0000256" key="7">
    <source>
        <dbReference type="ARBA" id="ARBA00022989"/>
    </source>
</evidence>
<evidence type="ECO:0000256" key="3">
    <source>
        <dbReference type="ARBA" id="ARBA00020256"/>
    </source>
</evidence>
<feature type="transmembrane region" description="Helical" evidence="11">
    <location>
        <begin position="32"/>
        <end position="52"/>
    </location>
</feature>
<dbReference type="CDD" id="cd04105">
    <property type="entry name" value="SR_beta"/>
    <property type="match status" value="1"/>
</dbReference>
<dbReference type="PANTHER" id="PTHR45909:SF1">
    <property type="entry name" value="ADP-RIBOSYLATION FACTOR-RELATED PROTEIN 1"/>
    <property type="match status" value="1"/>
</dbReference>
<keyword evidence="5" id="KW-0547">Nucleotide-binding</keyword>
<evidence type="ECO:0000256" key="10">
    <source>
        <dbReference type="ARBA" id="ARBA00023170"/>
    </source>
</evidence>
<dbReference type="GO" id="GO:0005525">
    <property type="term" value="F:GTP binding"/>
    <property type="evidence" value="ECO:0007669"/>
    <property type="project" value="UniProtKB-KW"/>
</dbReference>
<keyword evidence="10 12" id="KW-0675">Receptor</keyword>
<protein>
    <recommendedName>
        <fullName evidence="3">Signal recognition particle receptor subunit beta</fullName>
    </recommendedName>
</protein>
<dbReference type="InterPro" id="IPR027417">
    <property type="entry name" value="P-loop_NTPase"/>
</dbReference>
<dbReference type="GO" id="GO:0003924">
    <property type="term" value="F:GTPase activity"/>
    <property type="evidence" value="ECO:0007669"/>
    <property type="project" value="TreeGrafter"/>
</dbReference>
<dbReference type="InterPro" id="IPR019009">
    <property type="entry name" value="SRP_receptor_beta_su"/>
</dbReference>
<keyword evidence="8" id="KW-0342">GTP-binding</keyword>
<evidence type="ECO:0000256" key="2">
    <source>
        <dbReference type="ARBA" id="ARBA00005619"/>
    </source>
</evidence>
<comment type="subcellular location">
    <subcellularLocation>
        <location evidence="1">Endoplasmic reticulum membrane</location>
        <topology evidence="1">Single-pass membrane protein</topology>
    </subcellularLocation>
</comment>
<name>A0A6F9DU74_9ASCI</name>